<feature type="transmembrane region" description="Helical" evidence="1">
    <location>
        <begin position="290"/>
        <end position="314"/>
    </location>
</feature>
<dbReference type="PANTHER" id="PTHR31605:SF0">
    <property type="entry name" value="GLYCEROL-3-PHOSPHATE O-ACYLTRANSFERASE 1"/>
    <property type="match status" value="1"/>
</dbReference>
<dbReference type="InterPro" id="IPR002123">
    <property type="entry name" value="Plipid/glycerol_acylTrfase"/>
</dbReference>
<organism evidence="5 6">
    <name type="scientific">Fulvivirga sedimenti</name>
    <dbReference type="NCBI Taxonomy" id="2879465"/>
    <lineage>
        <taxon>Bacteria</taxon>
        <taxon>Pseudomonadati</taxon>
        <taxon>Bacteroidota</taxon>
        <taxon>Cytophagia</taxon>
        <taxon>Cytophagales</taxon>
        <taxon>Fulvivirgaceae</taxon>
        <taxon>Fulvivirga</taxon>
    </lineage>
</organism>
<dbReference type="PANTHER" id="PTHR31605">
    <property type="entry name" value="GLYCEROL-3-PHOSPHATE O-ACYLTRANSFERASE 1"/>
    <property type="match status" value="1"/>
</dbReference>
<dbReference type="SMART" id="SM00563">
    <property type="entry name" value="PlsC"/>
    <property type="match status" value="1"/>
</dbReference>
<evidence type="ECO:0000313" key="3">
    <source>
        <dbReference type="EMBL" id="MCA6075163.1"/>
    </source>
</evidence>
<dbReference type="AlphaFoldDB" id="A0A9X1HUT1"/>
<sequence>MATGKYEYVNIGNYLFLTFLRIWAGVTAIFFFRRYKVVKEAPVPRDHPVIFAVNHQSAFLDPVLIGISCGRKPWYLTRAGVFQGKFVKFLLRAIHMLPVYRQRDNVNVKHANEDTFDECVKILGGMGSVLIFPEGNHGMLKYLRTPLKKGLARIVFEAESTHDFQLGVQIIPVGINYEHPTKFRTDVLINCGKPYSIKSFKSIFQQSRSEAFNQFNRDLEERMSELMLNITPVERYDQTEKEWMLHRRKENSLLQRFNSDKKIIAAISAGDSLSDEGQAKTGWIKWIMRILGLPIFIAGFVLNLPVFIITRLILKKSVRDPHFLQSVKFVCAMAGVPLFSALEAGIIYSFFGTFWIPFFAIPLLGIIAYDYWDLLIRGNSYVPTRSLGAVYLPE</sequence>
<feature type="transmembrane region" description="Helical" evidence="1">
    <location>
        <begin position="12"/>
        <end position="32"/>
    </location>
</feature>
<dbReference type="InterPro" id="IPR052744">
    <property type="entry name" value="GPAT/DAPAT"/>
</dbReference>
<keyword evidence="1" id="KW-0812">Transmembrane</keyword>
<evidence type="ECO:0000313" key="4">
    <source>
        <dbReference type="EMBL" id="MCA6076340.1"/>
    </source>
</evidence>
<evidence type="ECO:0000313" key="5">
    <source>
        <dbReference type="EMBL" id="MCA6077468.1"/>
    </source>
</evidence>
<dbReference type="GO" id="GO:0008654">
    <property type="term" value="P:phospholipid biosynthetic process"/>
    <property type="evidence" value="ECO:0007669"/>
    <property type="project" value="TreeGrafter"/>
</dbReference>
<protein>
    <submittedName>
        <fullName evidence="5">1-acyl-sn-glycerol-3-phosphate acyltransferase</fullName>
    </submittedName>
</protein>
<comment type="caution">
    <text evidence="5">The sequence shown here is derived from an EMBL/GenBank/DDBJ whole genome shotgun (WGS) entry which is preliminary data.</text>
</comment>
<dbReference type="RefSeq" id="WP_225698268.1">
    <property type="nucleotide sequence ID" value="NZ_JAIXNE010000002.1"/>
</dbReference>
<dbReference type="Proteomes" id="UP001139409">
    <property type="component" value="Unassembled WGS sequence"/>
</dbReference>
<evidence type="ECO:0000256" key="1">
    <source>
        <dbReference type="SAM" id="Phobius"/>
    </source>
</evidence>
<dbReference type="GO" id="GO:0016287">
    <property type="term" value="F:glycerone-phosphate O-acyltransferase activity"/>
    <property type="evidence" value="ECO:0007669"/>
    <property type="project" value="TreeGrafter"/>
</dbReference>
<reference evidence="5" key="1">
    <citation type="submission" date="2021-09" db="EMBL/GenBank/DDBJ databases">
        <title>Fulvivirga sp. isolated from coastal sediment.</title>
        <authorList>
            <person name="Yu H."/>
        </authorList>
    </citation>
    <scope>NUCLEOTIDE SEQUENCE</scope>
    <source>
        <strain evidence="5">1062</strain>
    </source>
</reference>
<dbReference type="GO" id="GO:0004366">
    <property type="term" value="F:glycerol-3-phosphate O-acyltransferase activity"/>
    <property type="evidence" value="ECO:0007669"/>
    <property type="project" value="TreeGrafter"/>
</dbReference>
<keyword evidence="1" id="KW-1133">Transmembrane helix</keyword>
<keyword evidence="5" id="KW-0808">Transferase</keyword>
<keyword evidence="6" id="KW-1185">Reference proteome</keyword>
<dbReference type="EMBL" id="JAIXNE010000003">
    <property type="protein sequence ID" value="MCA6076340.1"/>
    <property type="molecule type" value="Genomic_DNA"/>
</dbReference>
<dbReference type="SUPFAM" id="SSF69593">
    <property type="entry name" value="Glycerol-3-phosphate (1)-acyltransferase"/>
    <property type="match status" value="1"/>
</dbReference>
<evidence type="ECO:0000313" key="6">
    <source>
        <dbReference type="Proteomes" id="UP001139409"/>
    </source>
</evidence>
<keyword evidence="1" id="KW-0472">Membrane</keyword>
<name>A0A9X1HUT1_9BACT</name>
<proteinExistence type="predicted"/>
<dbReference type="EMBL" id="JAIXNE010000002">
    <property type="protein sequence ID" value="MCA6075163.1"/>
    <property type="molecule type" value="Genomic_DNA"/>
</dbReference>
<keyword evidence="5" id="KW-0012">Acyltransferase</keyword>
<gene>
    <name evidence="3" type="ORF">LDX50_09790</name>
    <name evidence="4" type="ORF">LDX50_15760</name>
    <name evidence="5" type="ORF">LDX50_21480</name>
</gene>
<accession>A0A9X1HUT1</accession>
<feature type="transmembrane region" description="Helical" evidence="1">
    <location>
        <begin position="346"/>
        <end position="369"/>
    </location>
</feature>
<dbReference type="EMBL" id="JAIXNE010000004">
    <property type="protein sequence ID" value="MCA6077468.1"/>
    <property type="molecule type" value="Genomic_DNA"/>
</dbReference>
<feature type="domain" description="Phospholipid/glycerol acyltransferase" evidence="2">
    <location>
        <begin position="49"/>
        <end position="178"/>
    </location>
</feature>
<evidence type="ECO:0000259" key="2">
    <source>
        <dbReference type="SMART" id="SM00563"/>
    </source>
</evidence>
<dbReference type="Pfam" id="PF01553">
    <property type="entry name" value="Acyltransferase"/>
    <property type="match status" value="1"/>
</dbReference>